<accession>A0ABS4BE04</accession>
<reference evidence="1 2" key="1">
    <citation type="submission" date="2021-04" db="EMBL/GenBank/DDBJ databases">
        <title>Whole genome sequence of Jiella sp. KSK16Y-1.</title>
        <authorList>
            <person name="Tuo L."/>
        </authorList>
    </citation>
    <scope>NUCLEOTIDE SEQUENCE [LARGE SCALE GENOMIC DNA]</scope>
    <source>
        <strain evidence="1 2">KSK16Y-1</strain>
    </source>
</reference>
<evidence type="ECO:0000313" key="2">
    <source>
        <dbReference type="Proteomes" id="UP000678276"/>
    </source>
</evidence>
<name>A0ABS4BE04_9HYPH</name>
<proteinExistence type="predicted"/>
<gene>
    <name evidence="1" type="ORF">J6595_01145</name>
</gene>
<evidence type="ECO:0008006" key="3">
    <source>
        <dbReference type="Google" id="ProtNLM"/>
    </source>
</evidence>
<keyword evidence="2" id="KW-1185">Reference proteome</keyword>
<evidence type="ECO:0000313" key="1">
    <source>
        <dbReference type="EMBL" id="MBP0614195.1"/>
    </source>
</evidence>
<organism evidence="1 2">
    <name type="scientific">Jiella mangrovi</name>
    <dbReference type="NCBI Taxonomy" id="2821407"/>
    <lineage>
        <taxon>Bacteria</taxon>
        <taxon>Pseudomonadati</taxon>
        <taxon>Pseudomonadota</taxon>
        <taxon>Alphaproteobacteria</taxon>
        <taxon>Hyphomicrobiales</taxon>
        <taxon>Aurantimonadaceae</taxon>
        <taxon>Jiella</taxon>
    </lineage>
</organism>
<dbReference type="Proteomes" id="UP000678276">
    <property type="component" value="Unassembled WGS sequence"/>
</dbReference>
<comment type="caution">
    <text evidence="1">The sequence shown here is derived from an EMBL/GenBank/DDBJ whole genome shotgun (WGS) entry which is preliminary data.</text>
</comment>
<protein>
    <recommendedName>
        <fullName evidence="3">MipA/OmpV family protein</fullName>
    </recommendedName>
</protein>
<dbReference type="EMBL" id="JAGJCF010000001">
    <property type="protein sequence ID" value="MBP0614195.1"/>
    <property type="molecule type" value="Genomic_DNA"/>
</dbReference>
<sequence length="262" mass="27750">MSKAIASGRFEAGRRAFAITAVCAGLLAGPTAAIGGAWTLEKGKRQVIASGVSSSASGAFSPHPNDAPKFSKSSASLLFEHGWTDRLTVIGDIEFARENDGATAYARSGFSHFAAGARLKLYEASGFVTSAQLTGRLEKFDTEGFGRPAVEPRLLAGYGFALWEMPAFVDGQAAYRFRAGGADEARIDLTAGLRPWSDWLLLAQSFSTIAVSGGSYSTHKLQGSVVYDLSSRWSVQAGGFATVAGSNALKERGIISALWFRY</sequence>
<dbReference type="RefSeq" id="WP_209592614.1">
    <property type="nucleotide sequence ID" value="NZ_JAGJCF010000001.1"/>
</dbReference>